<name>A0A850P2J2_9PROT</name>
<evidence type="ECO:0000259" key="1">
    <source>
        <dbReference type="Pfam" id="PF18431"/>
    </source>
</evidence>
<organism evidence="2 3">
    <name type="scientific">Komagataeibacter swingsii</name>
    <dbReference type="NCBI Taxonomy" id="215220"/>
    <lineage>
        <taxon>Bacteria</taxon>
        <taxon>Pseudomonadati</taxon>
        <taxon>Pseudomonadota</taxon>
        <taxon>Alphaproteobacteria</taxon>
        <taxon>Acetobacterales</taxon>
        <taxon>Acetobacteraceae</taxon>
        <taxon>Komagataeibacter</taxon>
    </lineage>
</organism>
<protein>
    <recommendedName>
        <fullName evidence="1">Bacterial CdiA-CT RNAse A domain-containing protein</fullName>
    </recommendedName>
</protein>
<dbReference type="InterPro" id="IPR041436">
    <property type="entry name" value="RNAse_A_bac"/>
</dbReference>
<accession>A0A850P2J2</accession>
<sequence>MPNTNQHPALTFVMGEQQLVSIVRRSLPGHESINRAEGLATMGLGAAEMAGAAGLMAAPEPLLSKLGGIALAAHGADMMAAGQQAWKNGTEPHTLTERAVHAMALKAHAPPAVADLAGQAADAVIPAGILHAAAHFAATRAIRVATADADRLAFRQDDITTEHFHRPVQRMVQPTRPPANQNLLSPHRQNRLDLNHHEAPPHNRKAGGHVLLKHVDPTETYIERRFTKERHPVISFFTSKEEAERAIHAVLRDNSHRIDAWLRDARDGSSVHVEGHLSGSGAIVVENTDRARKAARHIRVTITKKEHNGMIYYVQTVRLD</sequence>
<dbReference type="Pfam" id="PF18431">
    <property type="entry name" value="RNAse_A_bac"/>
    <property type="match status" value="1"/>
</dbReference>
<reference evidence="2 3" key="1">
    <citation type="submission" date="2020-06" db="EMBL/GenBank/DDBJ databases">
        <title>Description of novel acetic acid bacteria.</title>
        <authorList>
            <person name="Sombolestani A."/>
        </authorList>
    </citation>
    <scope>NUCLEOTIDE SEQUENCE [LARGE SCALE GENOMIC DNA]</scope>
    <source>
        <strain evidence="2 3">LMG 25</strain>
    </source>
</reference>
<dbReference type="Proteomes" id="UP000522590">
    <property type="component" value="Unassembled WGS sequence"/>
</dbReference>
<proteinExistence type="predicted"/>
<dbReference type="AlphaFoldDB" id="A0A850P2J2"/>
<evidence type="ECO:0000313" key="2">
    <source>
        <dbReference type="EMBL" id="NVN37864.1"/>
    </source>
</evidence>
<gene>
    <name evidence="2" type="ORF">HUK81_13095</name>
</gene>
<feature type="domain" description="Bacterial CdiA-CT RNAse A" evidence="1">
    <location>
        <begin position="208"/>
        <end position="316"/>
    </location>
</feature>
<dbReference type="EMBL" id="JABXXS010000033">
    <property type="protein sequence ID" value="NVN37864.1"/>
    <property type="molecule type" value="Genomic_DNA"/>
</dbReference>
<evidence type="ECO:0000313" key="3">
    <source>
        <dbReference type="Proteomes" id="UP000522590"/>
    </source>
</evidence>
<comment type="caution">
    <text evidence="2">The sequence shown here is derived from an EMBL/GenBank/DDBJ whole genome shotgun (WGS) entry which is preliminary data.</text>
</comment>